<dbReference type="RefSeq" id="WP_058387591.1">
    <property type="nucleotide sequence ID" value="NZ_LNXW01000013.1"/>
</dbReference>
<name>A0A0W0S7Z7_9GAMM</name>
<gene>
    <name evidence="2" type="ORF">Lche_1237</name>
</gene>
<reference evidence="2 3" key="1">
    <citation type="submission" date="2015-11" db="EMBL/GenBank/DDBJ databases">
        <title>Genomic analysis of 38 Legionella species identifies large and diverse effector repertoires.</title>
        <authorList>
            <person name="Burstein D."/>
            <person name="Amaro F."/>
            <person name="Zusman T."/>
            <person name="Lifshitz Z."/>
            <person name="Cohen O."/>
            <person name="Gilbert J.A."/>
            <person name="Pupko T."/>
            <person name="Shuman H.A."/>
            <person name="Segal G."/>
        </authorList>
    </citation>
    <scope>NUCLEOTIDE SEQUENCE [LARGE SCALE GENOMIC DNA]</scope>
    <source>
        <strain evidence="2 3">ORW</strain>
    </source>
</reference>
<proteinExistence type="predicted"/>
<evidence type="ECO:0000256" key="1">
    <source>
        <dbReference type="SAM" id="MobiDB-lite"/>
    </source>
</evidence>
<comment type="caution">
    <text evidence="2">The sequence shown here is derived from an EMBL/GenBank/DDBJ whole genome shotgun (WGS) entry which is preliminary data.</text>
</comment>
<accession>A0A0W0S7Z7</accession>
<feature type="region of interest" description="Disordered" evidence="1">
    <location>
        <begin position="1284"/>
        <end position="1343"/>
    </location>
</feature>
<evidence type="ECO:0000313" key="2">
    <source>
        <dbReference type="EMBL" id="KTC79217.1"/>
    </source>
</evidence>
<feature type="compositionally biased region" description="Polar residues" evidence="1">
    <location>
        <begin position="1325"/>
        <end position="1334"/>
    </location>
</feature>
<sequence length="1531" mass="176185">MPNQGKIISAVNVCLKQKKNISIILNKKGICAALAALYVQYTLQNKQTVFFALLDKLATLPSTYRIGDDPAIDSFIIKIEKTFRIEEYSSYEILQCDIEKILNIGNKPLRNEFNLGLTTTTAQWEELFKKIGRENRTYLIYSHNHAIALSFENGKFVVYDPNYNRKIKEFESINELIKEIKDCFEYKEDSFGLIIRTFAHPNALPEHYPSHDELHQIAFSSQTDSGSIFFAAMAGDVVTLKHLFNQNKIDYDKLSKEYFRPEFNDLLMQQPKSPLLRQAILKGILCNLYFGNHKEAKKLLEHYLKTYTTTEDQRALKDQLQLFLDAQVKEHVLLMKKETDHRYLLNVFDQLNLSQEPKNQTVCNHLQLLTFVTQEAESVQINQFLNKLSAEQIVKQIQYAAIVNQHHVLNLLIPQLTTASIDPKSFPSILNKELVQNIDAVTLKKLLDHGFTVDIHHPDLFTLCMERNDLTIFETYARAWAEQANQPTLWNNIDAHEYHLMDLNTALGSITLLHTLIFLRKNEHVKNAWQDNIPVETIKSALTLALLNGNKEMSVFLQEKLEAKKSHLEPETLEFLYAKGLQEEDLSILSTLVQLNYNVLHQTQDIRELFTLCYDYDDYSIIEKCLAKASPKIKQLILESSLNWSIAPVITTCAQQQPQLFNDYLHNSTTSPGKLVKINRVVPKIPADTLTLEKLAPQEQRKLVKSFFKNKLFNLAKSLGNKATWEESELEEFINELILDKNEIGIKLLLQLFPKLKENPKLIPLLAQNNILIALDSLLDKETVVLAPELTEQIFTSALVTNNKNLVTRFLNQGRITPKTQLKQPLLELLKQAIEKGNDAVLEPFIESDLNFGLDFKELFLFSCEQKQGKIANQLLAREIILSTSEQQHAVQQLAGDQSASALFEKVYAQGFGRLYQLFLKANIPNPKASLLSSIKNPEQDPSFQNTKLFTSPDYLSPLKRAVKEKNEAVFKSLFIQSDLPTDPDKSILDLLKDPVLFKGIAPLFEKKYGYKKLVTEALKQEEWAALANLIEKQKLSDLDAELQQPIQEHGMDIIKAYIENLKAHYDKTDVRPQLFQLLESTNPQVLTQLAIPHREVIQKALEEIELHMLQKQLDLNNQIYRYTFNHLPLKRALEELGKIFEECQKVIQEKNVDLDKAIESTEIVNHLAQIKIIMAGQDIAPDYLEESHANLLEKLIENPRFKEVCLLEFKLYCLLRQFKRPLLEQSEATQREFNTTAQSLQHALEVTNLPAHFVLPEIQQYLPRPTKEEVLPTAVIEESNLAHETQAHRAPSKIIPGSPQPIEKKNTSQKLGGEPQGGGMQQQLNPSETNQNQQHKKGEAPNFHALRTQCAEALDYYLKNRDKNLSFFSYFFDYYRGQTRALHYKNLIASAQTEQELYLLEYAILTNENGTQLKKDLVDQLKFKDEYTAQEQLKARIKKSYSFSQNDLSQLDNWIDSLNQKINTDEQTDTRSLFKDELSYLGQIRNHQRTLQPLSFFQPPKADLISRFLQWIESWLGDDHSSTEKNKLSL</sequence>
<dbReference type="PATRIC" id="fig|28084.5.peg.1349"/>
<evidence type="ECO:0000313" key="3">
    <source>
        <dbReference type="Proteomes" id="UP000054921"/>
    </source>
</evidence>
<dbReference type="OrthoDB" id="5647295at2"/>
<dbReference type="STRING" id="28084.Lche_1237"/>
<dbReference type="Proteomes" id="UP000054921">
    <property type="component" value="Unassembled WGS sequence"/>
</dbReference>
<organism evidence="2 3">
    <name type="scientific">Legionella cherrii</name>
    <dbReference type="NCBI Taxonomy" id="28084"/>
    <lineage>
        <taxon>Bacteria</taxon>
        <taxon>Pseudomonadati</taxon>
        <taxon>Pseudomonadota</taxon>
        <taxon>Gammaproteobacteria</taxon>
        <taxon>Legionellales</taxon>
        <taxon>Legionellaceae</taxon>
        <taxon>Legionella</taxon>
    </lineage>
</organism>
<protein>
    <submittedName>
        <fullName evidence="2">Ankyrin repeat-containing protein</fullName>
    </submittedName>
</protein>
<dbReference type="EMBL" id="LNXW01000013">
    <property type="protein sequence ID" value="KTC79217.1"/>
    <property type="molecule type" value="Genomic_DNA"/>
</dbReference>